<dbReference type="RefSeq" id="WP_014103208.1">
    <property type="nucleotide sequence ID" value="NC_016026.1"/>
</dbReference>
<dbReference type="HOGENOM" id="CLU_2479834_0_0_5"/>
<reference evidence="2 3" key="1">
    <citation type="journal article" date="2011" name="BMC Genomics">
        <title>Genomic insights into an obligate epibiotic bacterial predator: Micavibrio aeruginosavorus ARL-13.</title>
        <authorList>
            <person name="Wang Z."/>
            <person name="Kadouri D."/>
            <person name="Wu M."/>
        </authorList>
    </citation>
    <scope>NUCLEOTIDE SEQUENCE [LARGE SCALE GENOMIC DNA]</scope>
    <source>
        <strain evidence="2 3">ARL-13</strain>
    </source>
</reference>
<dbReference type="AlphaFoldDB" id="G2KQQ7"/>
<feature type="transmembrane region" description="Helical" evidence="1">
    <location>
        <begin position="52"/>
        <end position="72"/>
    </location>
</feature>
<gene>
    <name evidence="2" type="ordered locus">MICA_1672</name>
</gene>
<evidence type="ECO:0000313" key="3">
    <source>
        <dbReference type="Proteomes" id="UP000009286"/>
    </source>
</evidence>
<dbReference type="KEGG" id="mai:MICA_1672"/>
<evidence type="ECO:0000256" key="1">
    <source>
        <dbReference type="SAM" id="Phobius"/>
    </source>
</evidence>
<evidence type="ECO:0000313" key="2">
    <source>
        <dbReference type="EMBL" id="AEP09985.1"/>
    </source>
</evidence>
<dbReference type="STRING" id="856793.MICA_1672"/>
<keyword evidence="1" id="KW-0812">Transmembrane</keyword>
<sequence length="91" mass="10088">MNQPMQAKVTLAKARLYRLFALIFALTGVFIFVSLYLSNFEGSFFSTMTQPSVVLMLIIPFLPAIVLSWVAARMEKKVIASLSASESAPKK</sequence>
<dbReference type="EMBL" id="CP002382">
    <property type="protein sequence ID" value="AEP09985.1"/>
    <property type="molecule type" value="Genomic_DNA"/>
</dbReference>
<protein>
    <submittedName>
        <fullName evidence="2">Uncharacterized protein</fullName>
    </submittedName>
</protein>
<keyword evidence="3" id="KW-1185">Reference proteome</keyword>
<keyword evidence="1" id="KW-0472">Membrane</keyword>
<proteinExistence type="predicted"/>
<accession>G2KQQ7</accession>
<name>G2KQQ7_MICAA</name>
<organism evidence="2 3">
    <name type="scientific">Micavibrio aeruginosavorus (strain ARL-13)</name>
    <dbReference type="NCBI Taxonomy" id="856793"/>
    <lineage>
        <taxon>Bacteria</taxon>
        <taxon>Pseudomonadati</taxon>
        <taxon>Bdellovibrionota</taxon>
        <taxon>Bdellovibrionia</taxon>
        <taxon>Bdellovibrionales</taxon>
        <taxon>Pseudobdellovibrionaceae</taxon>
        <taxon>Micavibrio</taxon>
    </lineage>
</organism>
<dbReference type="Proteomes" id="UP000009286">
    <property type="component" value="Chromosome"/>
</dbReference>
<feature type="transmembrane region" description="Helical" evidence="1">
    <location>
        <begin position="16"/>
        <end position="37"/>
    </location>
</feature>
<keyword evidence="1" id="KW-1133">Transmembrane helix</keyword>